<keyword evidence="4" id="KW-1185">Reference proteome</keyword>
<protein>
    <recommendedName>
        <fullName evidence="2">Apple domain-containing protein</fullName>
    </recommendedName>
</protein>
<name>A0AAV4H5R2_9GAST</name>
<dbReference type="Pfam" id="PF00024">
    <property type="entry name" value="PAN_1"/>
    <property type="match status" value="1"/>
</dbReference>
<feature type="domain" description="Apple" evidence="2">
    <location>
        <begin position="32"/>
        <end position="94"/>
    </location>
</feature>
<feature type="chain" id="PRO_5043943633" description="Apple domain-containing protein" evidence="1">
    <location>
        <begin position="26"/>
        <end position="189"/>
    </location>
</feature>
<dbReference type="AlphaFoldDB" id="A0AAV4H5R2"/>
<sequence length="189" mass="21339">MVMKATLSVCLSLGILLHHNSGCWASSIRFNKFQLVSGHRVSGGTEVSRHTHPDMNLVTCARRCLGDCTVFHFNKVNKLCVTFAEKPYEIQMTADTNLSIGYQPPSFLNAITYGEYTLVFRLQSGKPGLAYDTWIDTNRHDDEKPSSETFPLACLRMFDYASCDRHFRSKILDDWSGVTEVKAAKKFCL</sequence>
<gene>
    <name evidence="3" type="ORF">ElyMa_002623400</name>
</gene>
<organism evidence="3 4">
    <name type="scientific">Elysia marginata</name>
    <dbReference type="NCBI Taxonomy" id="1093978"/>
    <lineage>
        <taxon>Eukaryota</taxon>
        <taxon>Metazoa</taxon>
        <taxon>Spiralia</taxon>
        <taxon>Lophotrochozoa</taxon>
        <taxon>Mollusca</taxon>
        <taxon>Gastropoda</taxon>
        <taxon>Heterobranchia</taxon>
        <taxon>Euthyneura</taxon>
        <taxon>Panpulmonata</taxon>
        <taxon>Sacoglossa</taxon>
        <taxon>Placobranchoidea</taxon>
        <taxon>Plakobranchidae</taxon>
        <taxon>Elysia</taxon>
    </lineage>
</organism>
<evidence type="ECO:0000313" key="3">
    <source>
        <dbReference type="EMBL" id="GFR92611.1"/>
    </source>
</evidence>
<dbReference type="Proteomes" id="UP000762676">
    <property type="component" value="Unassembled WGS sequence"/>
</dbReference>
<dbReference type="EMBL" id="BMAT01005396">
    <property type="protein sequence ID" value="GFR92611.1"/>
    <property type="molecule type" value="Genomic_DNA"/>
</dbReference>
<proteinExistence type="predicted"/>
<feature type="signal peptide" evidence="1">
    <location>
        <begin position="1"/>
        <end position="25"/>
    </location>
</feature>
<evidence type="ECO:0000256" key="1">
    <source>
        <dbReference type="SAM" id="SignalP"/>
    </source>
</evidence>
<evidence type="ECO:0000259" key="2">
    <source>
        <dbReference type="Pfam" id="PF00024"/>
    </source>
</evidence>
<comment type="caution">
    <text evidence="3">The sequence shown here is derived from an EMBL/GenBank/DDBJ whole genome shotgun (WGS) entry which is preliminary data.</text>
</comment>
<accession>A0AAV4H5R2</accession>
<evidence type="ECO:0000313" key="4">
    <source>
        <dbReference type="Proteomes" id="UP000762676"/>
    </source>
</evidence>
<dbReference type="InterPro" id="IPR003609">
    <property type="entry name" value="Pan_app"/>
</dbReference>
<reference evidence="3 4" key="1">
    <citation type="journal article" date="2021" name="Elife">
        <title>Chloroplast acquisition without the gene transfer in kleptoplastic sea slugs, Plakobranchus ocellatus.</title>
        <authorList>
            <person name="Maeda T."/>
            <person name="Takahashi S."/>
            <person name="Yoshida T."/>
            <person name="Shimamura S."/>
            <person name="Takaki Y."/>
            <person name="Nagai Y."/>
            <person name="Toyoda A."/>
            <person name="Suzuki Y."/>
            <person name="Arimoto A."/>
            <person name="Ishii H."/>
            <person name="Satoh N."/>
            <person name="Nishiyama T."/>
            <person name="Hasebe M."/>
            <person name="Maruyama T."/>
            <person name="Minagawa J."/>
            <person name="Obokata J."/>
            <person name="Shigenobu S."/>
        </authorList>
    </citation>
    <scope>NUCLEOTIDE SEQUENCE [LARGE SCALE GENOMIC DNA]</scope>
</reference>
<keyword evidence="1" id="KW-0732">Signal</keyword>